<accession>A0A3A9JV81</accession>
<dbReference type="InterPro" id="IPR003476">
    <property type="entry name" value="Glyco_hydro_42"/>
</dbReference>
<dbReference type="EMBL" id="PDOE01000033">
    <property type="protein sequence ID" value="RKL64834.1"/>
    <property type="molecule type" value="Genomic_DNA"/>
</dbReference>
<evidence type="ECO:0000313" key="7">
    <source>
        <dbReference type="Proteomes" id="UP000281498"/>
    </source>
</evidence>
<dbReference type="SUPFAM" id="SSF51445">
    <property type="entry name" value="(Trans)glycosidases"/>
    <property type="match status" value="1"/>
</dbReference>
<dbReference type="PANTHER" id="PTHR36447:SF2">
    <property type="entry name" value="BETA-GALACTOSIDASE YESZ"/>
    <property type="match status" value="1"/>
</dbReference>
<evidence type="ECO:0000256" key="2">
    <source>
        <dbReference type="ARBA" id="ARBA00022801"/>
    </source>
</evidence>
<dbReference type="RefSeq" id="WP_183041254.1">
    <property type="nucleotide sequence ID" value="NZ_PDOE01000033.1"/>
</dbReference>
<evidence type="ECO:0000256" key="3">
    <source>
        <dbReference type="ARBA" id="ARBA00022833"/>
    </source>
</evidence>
<evidence type="ECO:0000256" key="4">
    <source>
        <dbReference type="ARBA" id="ARBA00023295"/>
    </source>
</evidence>
<evidence type="ECO:0000256" key="1">
    <source>
        <dbReference type="ARBA" id="ARBA00022723"/>
    </source>
</evidence>
<feature type="domain" description="Glycoside hydrolase family 42 N-terminal" evidence="5">
    <location>
        <begin position="11"/>
        <end position="81"/>
    </location>
</feature>
<keyword evidence="4" id="KW-0326">Glycosidase</keyword>
<organism evidence="6 7">
    <name type="scientific">Salipaludibacillus neizhouensis</name>
    <dbReference type="NCBI Taxonomy" id="885475"/>
    <lineage>
        <taxon>Bacteria</taxon>
        <taxon>Bacillati</taxon>
        <taxon>Bacillota</taxon>
        <taxon>Bacilli</taxon>
        <taxon>Bacillales</taxon>
        <taxon>Bacillaceae</taxon>
    </lineage>
</organism>
<dbReference type="GO" id="GO:0004565">
    <property type="term" value="F:beta-galactosidase activity"/>
    <property type="evidence" value="ECO:0007669"/>
    <property type="project" value="InterPro"/>
</dbReference>
<dbReference type="Pfam" id="PF02449">
    <property type="entry name" value="Glyco_hydro_42"/>
    <property type="match status" value="1"/>
</dbReference>
<protein>
    <submittedName>
        <fullName evidence="6">Beta-galactosidase</fullName>
    </submittedName>
</protein>
<keyword evidence="2" id="KW-0378">Hydrolase</keyword>
<dbReference type="InterPro" id="IPR017853">
    <property type="entry name" value="GH"/>
</dbReference>
<dbReference type="PANTHER" id="PTHR36447">
    <property type="entry name" value="BETA-GALACTOSIDASE GANA"/>
    <property type="match status" value="1"/>
</dbReference>
<dbReference type="Gene3D" id="3.20.20.80">
    <property type="entry name" value="Glycosidases"/>
    <property type="match status" value="1"/>
</dbReference>
<keyword evidence="7" id="KW-1185">Reference proteome</keyword>
<sequence length="81" mass="9392">MAKKLYHGAAYYPELWNEKVIEEDILLMKEAGINVARMGEFAWHTMEQEEGNIDIRFFVDIVHKLHENGIETVMCTPTPTP</sequence>
<dbReference type="GO" id="GO:0009341">
    <property type="term" value="C:beta-galactosidase complex"/>
    <property type="evidence" value="ECO:0007669"/>
    <property type="project" value="InterPro"/>
</dbReference>
<evidence type="ECO:0000259" key="5">
    <source>
        <dbReference type="Pfam" id="PF02449"/>
    </source>
</evidence>
<dbReference type="AlphaFoldDB" id="A0A3A9JV81"/>
<comment type="caution">
    <text evidence="6">The sequence shown here is derived from an EMBL/GenBank/DDBJ whole genome shotgun (WGS) entry which is preliminary data.</text>
</comment>
<evidence type="ECO:0000313" key="6">
    <source>
        <dbReference type="EMBL" id="RKL64834.1"/>
    </source>
</evidence>
<dbReference type="InterPro" id="IPR013529">
    <property type="entry name" value="Glyco_hydro_42_N"/>
</dbReference>
<gene>
    <name evidence="6" type="ORF">CR203_24050</name>
</gene>
<name>A0A3A9JV81_9BACI</name>
<keyword evidence="1" id="KW-0479">Metal-binding</keyword>
<reference evidence="6 7" key="1">
    <citation type="submission" date="2017-10" db="EMBL/GenBank/DDBJ databases">
        <title>Bacillus sp. nov., a halophilic bacterium isolated from a Keqin Lake.</title>
        <authorList>
            <person name="Wang H."/>
        </authorList>
    </citation>
    <scope>NUCLEOTIDE SEQUENCE [LARGE SCALE GENOMIC DNA]</scope>
    <source>
        <strain evidence="6 7">KCTC 13187</strain>
    </source>
</reference>
<proteinExistence type="predicted"/>
<dbReference type="Proteomes" id="UP000281498">
    <property type="component" value="Unassembled WGS sequence"/>
</dbReference>
<dbReference type="GO" id="GO:0046872">
    <property type="term" value="F:metal ion binding"/>
    <property type="evidence" value="ECO:0007669"/>
    <property type="project" value="UniProtKB-KW"/>
</dbReference>
<dbReference type="GO" id="GO:0005975">
    <property type="term" value="P:carbohydrate metabolic process"/>
    <property type="evidence" value="ECO:0007669"/>
    <property type="project" value="InterPro"/>
</dbReference>
<feature type="non-terminal residue" evidence="6">
    <location>
        <position position="81"/>
    </location>
</feature>
<keyword evidence="3" id="KW-0862">Zinc</keyword>